<protein>
    <submittedName>
        <fullName evidence="1">Uncharacterized protein</fullName>
    </submittedName>
</protein>
<accession>C5KTJ2</accession>
<organism evidence="2">
    <name type="scientific">Perkinsus marinus (strain ATCC 50983 / TXsc)</name>
    <dbReference type="NCBI Taxonomy" id="423536"/>
    <lineage>
        <taxon>Eukaryota</taxon>
        <taxon>Sar</taxon>
        <taxon>Alveolata</taxon>
        <taxon>Perkinsozoa</taxon>
        <taxon>Perkinsea</taxon>
        <taxon>Perkinsida</taxon>
        <taxon>Perkinsidae</taxon>
        <taxon>Perkinsus</taxon>
    </lineage>
</organism>
<dbReference type="GeneID" id="9061249"/>
<dbReference type="Proteomes" id="UP000007800">
    <property type="component" value="Unassembled WGS sequence"/>
</dbReference>
<evidence type="ECO:0000313" key="2">
    <source>
        <dbReference type="Proteomes" id="UP000007800"/>
    </source>
</evidence>
<dbReference type="InParanoid" id="C5KTJ2"/>
<reference evidence="1 2" key="1">
    <citation type="submission" date="2008-07" db="EMBL/GenBank/DDBJ databases">
        <authorList>
            <person name="El-Sayed N."/>
            <person name="Caler E."/>
            <person name="Inman J."/>
            <person name="Amedeo P."/>
            <person name="Hass B."/>
            <person name="Wortman J."/>
        </authorList>
    </citation>
    <scope>NUCLEOTIDE SEQUENCE [LARGE SCALE GENOMIC DNA]</scope>
    <source>
        <strain evidence="2">ATCC 50983 / TXsc</strain>
    </source>
</reference>
<proteinExistence type="predicted"/>
<keyword evidence="2" id="KW-1185">Reference proteome</keyword>
<dbReference type="RefSeq" id="XP_002780376.1">
    <property type="nucleotide sequence ID" value="XM_002780330.1"/>
</dbReference>
<dbReference type="OrthoDB" id="436639at2759"/>
<gene>
    <name evidence="1" type="ORF">Pmar_PMAR016572</name>
</gene>
<evidence type="ECO:0000313" key="1">
    <source>
        <dbReference type="EMBL" id="EER12171.1"/>
    </source>
</evidence>
<name>C5KTJ2_PERM5</name>
<dbReference type="EMBL" id="GG676169">
    <property type="protein sequence ID" value="EER12171.1"/>
    <property type="molecule type" value="Genomic_DNA"/>
</dbReference>
<sequence>MSASQRSSLPQKLALLDSRLRDFDTGDGGIRSVVWGYLSRAHFDSVKVLDHNEGHLNHRNSIANSQQFQFVLKKMKEDRPLVRRRASLPWHRAMVNEVENTHQVYVVSTLVHFESEALLMGTVTGELFCAPPPPTPTWPSNRATGNVERTPILLARGLGCCDELYDVSNDGTIRAFSRARGWCRDLLPVQ</sequence>
<dbReference type="AlphaFoldDB" id="C5KTJ2"/>